<dbReference type="SUPFAM" id="SSF54447">
    <property type="entry name" value="ssDNA-binding transcriptional regulator domain"/>
    <property type="match status" value="1"/>
</dbReference>
<comment type="caution">
    <text evidence="1">The sequence shown here is derived from an EMBL/GenBank/DDBJ whole genome shotgun (WGS) entry which is preliminary data.</text>
</comment>
<dbReference type="Proteomes" id="UP000886998">
    <property type="component" value="Unassembled WGS sequence"/>
</dbReference>
<sequence>MKPATSLVSSNPRAKRVCFDKDNGNVSSFKPDVFPDNYFHISGHNYAVFSDFACVARIHLRRYKLDAIGSLLPTKDGITVTPSVWLALVREFAAIDRAVDDGKVFVINDCLLLLRTVTENVTYIIWQSYFQRKDFSRKFLTPVSMLKEAEWNALKDIQKQITSKIISIMFGRVFLKFLRKEVAKHIPFPKSDFDCIDAEIVLTTSMVELLCNHIQENIPSLFIYYGYLEEYENQLGQECMTYSNEQRVPEYGDLAILNMDWDKLVADFVNRNNQMVNYMSEIFINKLNMNVLIENAKQMHVATHSFSLF</sequence>
<name>A0A8X7C2J1_9ARAC</name>
<gene>
    <name evidence="1" type="primary">AVEN_85463_1</name>
    <name evidence="1" type="ORF">TNIN_320791</name>
</gene>
<dbReference type="GO" id="GO:0003677">
    <property type="term" value="F:DNA binding"/>
    <property type="evidence" value="ECO:0007669"/>
    <property type="project" value="InterPro"/>
</dbReference>
<dbReference type="GO" id="GO:0006355">
    <property type="term" value="P:regulation of DNA-templated transcription"/>
    <property type="evidence" value="ECO:0007669"/>
    <property type="project" value="InterPro"/>
</dbReference>
<dbReference type="AlphaFoldDB" id="A0A8X7C2J1"/>
<evidence type="ECO:0000313" key="1">
    <source>
        <dbReference type="EMBL" id="GFY50389.1"/>
    </source>
</evidence>
<protein>
    <submittedName>
        <fullName evidence="1">PC4 domain-containing protein</fullName>
    </submittedName>
</protein>
<organism evidence="1 2">
    <name type="scientific">Trichonephila inaurata madagascariensis</name>
    <dbReference type="NCBI Taxonomy" id="2747483"/>
    <lineage>
        <taxon>Eukaryota</taxon>
        <taxon>Metazoa</taxon>
        <taxon>Ecdysozoa</taxon>
        <taxon>Arthropoda</taxon>
        <taxon>Chelicerata</taxon>
        <taxon>Arachnida</taxon>
        <taxon>Araneae</taxon>
        <taxon>Araneomorphae</taxon>
        <taxon>Entelegynae</taxon>
        <taxon>Araneoidea</taxon>
        <taxon>Nephilidae</taxon>
        <taxon>Trichonephila</taxon>
        <taxon>Trichonephila inaurata</taxon>
    </lineage>
</organism>
<evidence type="ECO:0000313" key="2">
    <source>
        <dbReference type="Proteomes" id="UP000886998"/>
    </source>
</evidence>
<reference evidence="1" key="1">
    <citation type="submission" date="2020-08" db="EMBL/GenBank/DDBJ databases">
        <title>Multicomponent nature underlies the extraordinary mechanical properties of spider dragline silk.</title>
        <authorList>
            <person name="Kono N."/>
            <person name="Nakamura H."/>
            <person name="Mori M."/>
            <person name="Yoshida Y."/>
            <person name="Ohtoshi R."/>
            <person name="Malay A.D."/>
            <person name="Moran D.A.P."/>
            <person name="Tomita M."/>
            <person name="Numata K."/>
            <person name="Arakawa K."/>
        </authorList>
    </citation>
    <scope>NUCLEOTIDE SEQUENCE</scope>
</reference>
<accession>A0A8X7C2J1</accession>
<dbReference type="InterPro" id="IPR009044">
    <property type="entry name" value="ssDNA-bd_transcriptional_reg"/>
</dbReference>
<proteinExistence type="predicted"/>
<dbReference type="EMBL" id="BMAV01007445">
    <property type="protein sequence ID" value="GFY50389.1"/>
    <property type="molecule type" value="Genomic_DNA"/>
</dbReference>
<keyword evidence="2" id="KW-1185">Reference proteome</keyword>
<dbReference type="Gene3D" id="2.30.31.10">
    <property type="entry name" value="Transcriptional Coactivator Pc4, Chain A"/>
    <property type="match status" value="1"/>
</dbReference>